<dbReference type="Pfam" id="PF10513">
    <property type="entry name" value="EPL1"/>
    <property type="match status" value="1"/>
</dbReference>
<evidence type="ECO:0000256" key="6">
    <source>
        <dbReference type="RuleBase" id="RU361124"/>
    </source>
</evidence>
<evidence type="ECO:0000256" key="2">
    <source>
        <dbReference type="ARBA" id="ARBA00008035"/>
    </source>
</evidence>
<organism evidence="8 9">
    <name type="scientific">Vitis rotundifolia</name>
    <name type="common">Muscadine grape</name>
    <dbReference type="NCBI Taxonomy" id="103349"/>
    <lineage>
        <taxon>Eukaryota</taxon>
        <taxon>Viridiplantae</taxon>
        <taxon>Streptophyta</taxon>
        <taxon>Embryophyta</taxon>
        <taxon>Tracheophyta</taxon>
        <taxon>Spermatophyta</taxon>
        <taxon>Magnoliopsida</taxon>
        <taxon>eudicotyledons</taxon>
        <taxon>Gunneridae</taxon>
        <taxon>Pentapetalae</taxon>
        <taxon>rosids</taxon>
        <taxon>Vitales</taxon>
        <taxon>Vitaceae</taxon>
        <taxon>Viteae</taxon>
        <taxon>Vitis</taxon>
    </lineage>
</organism>
<gene>
    <name evidence="8" type="ORF">PVL29_017012</name>
</gene>
<dbReference type="GO" id="GO:0006357">
    <property type="term" value="P:regulation of transcription by RNA polymerase II"/>
    <property type="evidence" value="ECO:0007669"/>
    <property type="project" value="InterPro"/>
</dbReference>
<evidence type="ECO:0000256" key="5">
    <source>
        <dbReference type="ARBA" id="ARBA00023242"/>
    </source>
</evidence>
<dbReference type="InterPro" id="IPR019542">
    <property type="entry name" value="Enhancer_polycomb-like_N"/>
</dbReference>
<keyword evidence="9" id="KW-1185">Reference proteome</keyword>
<proteinExistence type="inferred from homology"/>
<evidence type="ECO:0000256" key="3">
    <source>
        <dbReference type="ARBA" id="ARBA00023015"/>
    </source>
</evidence>
<evidence type="ECO:0000256" key="4">
    <source>
        <dbReference type="ARBA" id="ARBA00023163"/>
    </source>
</evidence>
<protein>
    <recommendedName>
        <fullName evidence="6">Enhancer of polycomb-like protein</fullName>
    </recommendedName>
</protein>
<dbReference type="GO" id="GO:0005634">
    <property type="term" value="C:nucleus"/>
    <property type="evidence" value="ECO:0007669"/>
    <property type="project" value="UniProtKB-SubCell"/>
</dbReference>
<evidence type="ECO:0000259" key="7">
    <source>
        <dbReference type="Pfam" id="PF10513"/>
    </source>
</evidence>
<dbReference type="GO" id="GO:0035267">
    <property type="term" value="C:NuA4 histone acetyltransferase complex"/>
    <property type="evidence" value="ECO:0007669"/>
    <property type="project" value="InterPro"/>
</dbReference>
<keyword evidence="5 6" id="KW-0539">Nucleus</keyword>
<dbReference type="AlphaFoldDB" id="A0AA39DI41"/>
<reference evidence="8 9" key="1">
    <citation type="journal article" date="2023" name="BMC Biotechnol.">
        <title>Vitis rotundifolia cv Carlos genome sequencing.</title>
        <authorList>
            <person name="Huff M."/>
            <person name="Hulse-Kemp A."/>
            <person name="Scheffler B."/>
            <person name="Youngblood R."/>
            <person name="Simpson S."/>
            <person name="Babiker E."/>
            <person name="Staton M."/>
        </authorList>
    </citation>
    <scope>NUCLEOTIDE SEQUENCE [LARGE SCALE GENOMIC DNA]</scope>
    <source>
        <tissue evidence="8">Leaf</tissue>
    </source>
</reference>
<dbReference type="InterPro" id="IPR024943">
    <property type="entry name" value="Enhancer_polycomb"/>
</dbReference>
<evidence type="ECO:0000256" key="1">
    <source>
        <dbReference type="ARBA" id="ARBA00004123"/>
    </source>
</evidence>
<feature type="domain" description="Enhancer of polycomb-like N-terminal" evidence="7">
    <location>
        <begin position="572"/>
        <end position="661"/>
    </location>
</feature>
<name>A0AA39DI41_VITRO</name>
<keyword evidence="3 6" id="KW-0805">Transcription regulation</keyword>
<accession>A0AA39DI41</accession>
<comment type="caution">
    <text evidence="8">The sequence shown here is derived from an EMBL/GenBank/DDBJ whole genome shotgun (WGS) entry which is preliminary data.</text>
</comment>
<sequence>MRTCSEFGFRTESASQLTESEIEARVVVAAPVRGRTAMPSVGMRRTTRVFVPKTAAKGAAGGARVLRSGRRLWPDSGEGKLTRDADFFRLLHNSGGAGGGAGGGGVLKENGWHEVNSKQEVDVMDVDAEVAVSESRNVAGKCGDDQGSDYKRWGIVYSRRRKRSDSKSLLSPEEKRGFEDKRFGIRFSRKQRRKRMEESEEGGYVCVEMVTVVIDSSRSGQCRFTSFLNSILGYMRRSRVRLWGLYEFLTWEPMMDAFSSHGVRFLRDPPCARSSGICKIFGARRFIPLFSVDFSAVPFCFMYLHSSMLLRFGCLPFILVNNSMSVCSNGEEPIDSEENLLCIPSKKDHFGSKSITLENDNSGKRRMLQPTIGTSRFSGRNAQWRNGVNSRSIQKRRSSQRSRRVRNPSLVGIHKSNGALVSDFITNRNKGIPFSSVVYNQELRRSARHVSATNIRELKSTSVVVKEEIDSMCCSANILIVESDRCFRENGANVMLEVSAAKEWFIAVKKDGSMKYSHKAEKVMRYASNRHTHAMIWNGEDGWKLEFPNRQDWMIFKELYKECCDRNVEAPSVKIIPVPGVHEVTDYGDYKGDPFSRPDTYIALKSDEVSRAMAKTTASYDMDSEDEEWLNKLNNEFHPENDLHGHVSEEDFELMVDAFEKAVYCSPDDYPDANGAADLCVDLGSREAIASVHGYWMKKRKRKHGSLVRVFQGHHPRKAQLISKPVLRKRRSFSRQAGKFGRGKQRNVMQALAAQQKAIDETSAKLKAQEARLSLNRSEALAIHKRRRAQSLMENADLATYRAAMALRIAEATRLSESPFLAADDANFLD</sequence>
<comment type="subcellular location">
    <subcellularLocation>
        <location evidence="1 6">Nucleus</location>
    </subcellularLocation>
</comment>
<evidence type="ECO:0000313" key="9">
    <source>
        <dbReference type="Proteomes" id="UP001168098"/>
    </source>
</evidence>
<dbReference type="PANTHER" id="PTHR14898">
    <property type="entry name" value="ENHANCER OF POLYCOMB"/>
    <property type="match status" value="1"/>
</dbReference>
<evidence type="ECO:0000313" key="8">
    <source>
        <dbReference type="EMBL" id="KAJ9684819.1"/>
    </source>
</evidence>
<dbReference type="Proteomes" id="UP001168098">
    <property type="component" value="Unassembled WGS sequence"/>
</dbReference>
<comment type="similarity">
    <text evidence="2 6">Belongs to the enhancer of polycomb family.</text>
</comment>
<dbReference type="EMBL" id="JARBHA010000013">
    <property type="protein sequence ID" value="KAJ9684819.1"/>
    <property type="molecule type" value="Genomic_DNA"/>
</dbReference>
<keyword evidence="4 6" id="KW-0804">Transcription</keyword>